<proteinExistence type="predicted"/>
<name>A0A0V0QGA0_PSEPJ</name>
<accession>A0A0V0QGA0</accession>
<protein>
    <submittedName>
        <fullName evidence="3">Uncharacterized protein</fullName>
    </submittedName>
</protein>
<evidence type="ECO:0000313" key="4">
    <source>
        <dbReference type="Proteomes" id="UP000054937"/>
    </source>
</evidence>
<feature type="region of interest" description="Disordered" evidence="2">
    <location>
        <begin position="976"/>
        <end position="1005"/>
    </location>
</feature>
<feature type="coiled-coil region" evidence="1">
    <location>
        <begin position="208"/>
        <end position="259"/>
    </location>
</feature>
<feature type="region of interest" description="Disordered" evidence="2">
    <location>
        <begin position="1691"/>
        <end position="1714"/>
    </location>
</feature>
<feature type="compositionally biased region" description="Low complexity" evidence="2">
    <location>
        <begin position="740"/>
        <end position="757"/>
    </location>
</feature>
<evidence type="ECO:0000313" key="3">
    <source>
        <dbReference type="EMBL" id="KRX01176.1"/>
    </source>
</evidence>
<feature type="coiled-coil region" evidence="1">
    <location>
        <begin position="1302"/>
        <end position="1329"/>
    </location>
</feature>
<evidence type="ECO:0000256" key="1">
    <source>
        <dbReference type="SAM" id="Coils"/>
    </source>
</evidence>
<organism evidence="3 4">
    <name type="scientific">Pseudocohnilembus persalinus</name>
    <name type="common">Ciliate</name>
    <dbReference type="NCBI Taxonomy" id="266149"/>
    <lineage>
        <taxon>Eukaryota</taxon>
        <taxon>Sar</taxon>
        <taxon>Alveolata</taxon>
        <taxon>Ciliophora</taxon>
        <taxon>Intramacronucleata</taxon>
        <taxon>Oligohymenophorea</taxon>
        <taxon>Scuticociliatia</taxon>
        <taxon>Philasterida</taxon>
        <taxon>Pseudocohnilembidae</taxon>
        <taxon>Pseudocohnilembus</taxon>
    </lineage>
</organism>
<evidence type="ECO:0000256" key="2">
    <source>
        <dbReference type="SAM" id="MobiDB-lite"/>
    </source>
</evidence>
<keyword evidence="1" id="KW-0175">Coiled coil</keyword>
<feature type="compositionally biased region" description="Acidic residues" evidence="2">
    <location>
        <begin position="984"/>
        <end position="998"/>
    </location>
</feature>
<feature type="region of interest" description="Disordered" evidence="2">
    <location>
        <begin position="717"/>
        <end position="757"/>
    </location>
</feature>
<feature type="compositionally biased region" description="Basic and acidic residues" evidence="2">
    <location>
        <begin position="1039"/>
        <end position="1048"/>
    </location>
</feature>
<feature type="region of interest" description="Disordered" evidence="2">
    <location>
        <begin position="1032"/>
        <end position="1061"/>
    </location>
</feature>
<dbReference type="EMBL" id="LDAU01000175">
    <property type="protein sequence ID" value="KRX01176.1"/>
    <property type="molecule type" value="Genomic_DNA"/>
</dbReference>
<gene>
    <name evidence="3" type="ORF">PPERSA_03680</name>
</gene>
<comment type="caution">
    <text evidence="3">The sequence shown here is derived from an EMBL/GenBank/DDBJ whole genome shotgun (WGS) entry which is preliminary data.</text>
</comment>
<dbReference type="InParanoid" id="A0A0V0QGA0"/>
<feature type="compositionally biased region" description="Low complexity" evidence="2">
    <location>
        <begin position="69"/>
        <end position="87"/>
    </location>
</feature>
<keyword evidence="4" id="KW-1185">Reference proteome</keyword>
<reference evidence="3 4" key="1">
    <citation type="journal article" date="2015" name="Sci. Rep.">
        <title>Genome of the facultative scuticociliatosis pathogen Pseudocohnilembus persalinus provides insight into its virulence through horizontal gene transfer.</title>
        <authorList>
            <person name="Xiong J."/>
            <person name="Wang G."/>
            <person name="Cheng J."/>
            <person name="Tian M."/>
            <person name="Pan X."/>
            <person name="Warren A."/>
            <person name="Jiang C."/>
            <person name="Yuan D."/>
            <person name="Miao W."/>
        </authorList>
    </citation>
    <scope>NUCLEOTIDE SEQUENCE [LARGE SCALE GENOMIC DNA]</scope>
    <source>
        <strain evidence="3">36N120E</strain>
    </source>
</reference>
<feature type="region of interest" description="Disordered" evidence="2">
    <location>
        <begin position="68"/>
        <end position="87"/>
    </location>
</feature>
<sequence length="1727" mass="204904">MSKSSEISLNSLKSDSMAQITSINNAFLNKQYNNIQIKQESNYTSISPSPKRCRPSLTTTAKQNYRKQNININNKNNNINNNNKNNNINNKSNKFFQKSQQLTKSTKKSQNSYKQLHLKNLEYQQSHPKSQSLKSKKEIELEKYLLQIQKRYESPLEYRSQLYLQNTYKLQMEDEKEEKRNFFLQQKKKQEKIQHELDEKNKRRKNKNFQQEQLLKEQKNQNQNLNQKQNQDLNQFQSLNENQNSRKQLNQLAKNLVEQSPKKFQRNSKKLSQSFNENSSIIQSQNQSFQEMEQQKLEEILNDLKDSYKEKSETDQEVLSTVIQLIKMQHKIASVTAKKQNYLAQLLQNSQFSQNSQFIGQVEKLNKYIFNVLKKETDNYQTQQEKNINNKKQENLRYIQTTPDELTYNTLDSSQLDNYFNNDNYITIKNKNNKNNDINNCKKSFQKIQNNSTTNKSKTKIDFSQPLYNSMSPSQRGNLKNIIIQNNSIQINNNSQRQKRLSFEEVQKSQLDEFQDLEQQVNSTKHVNQVNLNNGSHFTQYQEQNQIYQDNVNNNLKYAKTQNEQKQQNIHPSQIVFEKSESGNTSQKDQNQYNQISNLNLNKLVKNSNQKNNSQNISDYPIFSNQNFQKQLQKQNSDLLQQQQNLDYPQQQQNLDYPQQQQNLDFHEQQQNLDFKQQKQQQYQQFRLQTFTPSKLKIKLHRSISLQDSERLGQKKVQKYKGLSEQHSIHEEEEDEQNKQFQNVPQDSVQQQQIMEKQQQQNEKLRNLLQEYEKSQNSQKKQLKQGILEQLQSISPNQYQHIDKYISDLELDNWEKDCQILDMQLRIDEVKQQQQTQNLRNFNYVQSSLSFDNKSIKKTNQLSKSNRIIGVQPFQVNKYSKSIQSFNSNTDSPMNSNFKNPICFSNQAQSNDEKKLEIQITESFNQSRILDMNENKQSEKNTITNNQLKRNYEYIQQEIENSSLTFENKLSNFKQLQNKQQNQEDQEEKEEEEEEEEQKLEIQQQKQQDYLQQQQQIIQQNDIKNLNFDGQNQVSNQKENSDFNKQEQSKSSQKQKNSLKKLDIFDSKSKLKKQFKEDLFQTNSNLENGYDNGGKNQSERTISEIKLKENINSIDKITDTDNFYPQSEELEQISQKNQDQSIEQQIYSEYKTQNQRLMDIFKQKLNKQYEIKLEELRQSSPTTQKKSQAQNQTQILQQLIENTQKNLQFNFEQNEQKLNNCSQQSLDLVNYNDINSILNKNNNNIDLIRQKVDNLKQSLTKIKSPKKEQTSHLYINTNIHNSDQQQQNNQQEQINFDQQQELNNYNYNQQQEQNNYNQQQQQKSELLQNPNQFYNKEEYRSKKQAFQIQSSNDLYSPIQQLELQNQLKLKYSQMEHDKDKQNNLEGKISPIIYQTGSKSSQKDYIINSPDIVENFQNDLSSQIQQRIQNSHQFQQLSSLKQSQTYFPTQFTQDKQNLSQNNINNYNNKNSVSVKNFFDYQENSGYQNKNQTMQQSPKFYYNSNCQSKSNEKDRQSEKETFQNLNSFSLNKDNQFVSEFPENSFKQNQCFLDNNQNQTQNCQYQNQLLQNQQQSQSNNLYSNKNRQNQDIKYSNIAENSNKKMNIPNININIQNNNSNQILNLPQNLFQQSSGQKNQEKSQSLLNFVKNQCQLAKNSTIGIYEKQMQIESQIESHTQSVNQSYALNSQQSLQVNNNNNNNQNNNYNNNQNPNLTLNASRQQQISKILY</sequence>
<dbReference type="Proteomes" id="UP000054937">
    <property type="component" value="Unassembled WGS sequence"/>
</dbReference>